<dbReference type="AlphaFoldDB" id="A0A4V1X9Y5"/>
<comment type="caution">
    <text evidence="5">The sequence shown here is derived from an EMBL/GenBank/DDBJ whole genome shotgun (WGS) entry which is preliminary data.</text>
</comment>
<dbReference type="OrthoDB" id="5390at2759"/>
<proteinExistence type="inferred from homology"/>
<evidence type="ECO:0000313" key="5">
    <source>
        <dbReference type="EMBL" id="RYO99227.1"/>
    </source>
</evidence>
<dbReference type="Proteomes" id="UP000293360">
    <property type="component" value="Unassembled WGS sequence"/>
</dbReference>
<reference evidence="5 6" key="1">
    <citation type="submission" date="2018-06" db="EMBL/GenBank/DDBJ databases">
        <title>Complete Genomes of Monosporascus.</title>
        <authorList>
            <person name="Robinson A.J."/>
            <person name="Natvig D.O."/>
        </authorList>
    </citation>
    <scope>NUCLEOTIDE SEQUENCE [LARGE SCALE GENOMIC DNA]</scope>
    <source>
        <strain evidence="5 6">CBS 110550</strain>
    </source>
</reference>
<keyword evidence="6" id="KW-1185">Reference proteome</keyword>
<feature type="domain" description="Rrp7 RRM-like N-terminal" evidence="4">
    <location>
        <begin position="11"/>
        <end position="189"/>
    </location>
</feature>
<dbReference type="PANTHER" id="PTHR13191:SF0">
    <property type="entry name" value="RIBOSOMAL RNA-PROCESSING PROTEIN 7 HOMOLOG A-RELATED"/>
    <property type="match status" value="1"/>
</dbReference>
<dbReference type="Gene3D" id="6.10.250.1770">
    <property type="match status" value="1"/>
</dbReference>
<dbReference type="CDD" id="cd12293">
    <property type="entry name" value="dRRM_Rrp7p"/>
    <property type="match status" value="1"/>
</dbReference>
<dbReference type="GO" id="GO:0032545">
    <property type="term" value="C:CURI complex"/>
    <property type="evidence" value="ECO:0007669"/>
    <property type="project" value="TreeGrafter"/>
</dbReference>
<dbReference type="STRING" id="155417.A0A4V1X9Y5"/>
<accession>A0A4V1X9Y5</accession>
<dbReference type="GO" id="GO:0000028">
    <property type="term" value="P:ribosomal small subunit assembly"/>
    <property type="evidence" value="ECO:0007669"/>
    <property type="project" value="TreeGrafter"/>
</dbReference>
<comment type="similarity">
    <text evidence="1">Belongs to the RRP7 family.</text>
</comment>
<gene>
    <name evidence="5" type="ORF">DL764_006886</name>
</gene>
<protein>
    <recommendedName>
        <fullName evidence="7">RRM domain-containing protein</fullName>
    </recommendedName>
</protein>
<dbReference type="EMBL" id="QJNU01000430">
    <property type="protein sequence ID" value="RYO99227.1"/>
    <property type="molecule type" value="Genomic_DNA"/>
</dbReference>
<dbReference type="CDD" id="cd12950">
    <property type="entry name" value="RRP7_Rrp7p"/>
    <property type="match status" value="1"/>
</dbReference>
<dbReference type="InterPro" id="IPR040447">
    <property type="entry name" value="RRM_Rrp7"/>
</dbReference>
<organism evidence="5 6">
    <name type="scientific">Monosporascus ibericus</name>
    <dbReference type="NCBI Taxonomy" id="155417"/>
    <lineage>
        <taxon>Eukaryota</taxon>
        <taxon>Fungi</taxon>
        <taxon>Dikarya</taxon>
        <taxon>Ascomycota</taxon>
        <taxon>Pezizomycotina</taxon>
        <taxon>Sordariomycetes</taxon>
        <taxon>Xylariomycetidae</taxon>
        <taxon>Xylariales</taxon>
        <taxon>Xylariales incertae sedis</taxon>
        <taxon>Monosporascus</taxon>
    </lineage>
</organism>
<dbReference type="InterPro" id="IPR024326">
    <property type="entry name" value="RRP7_C"/>
</dbReference>
<dbReference type="GO" id="GO:0006364">
    <property type="term" value="P:rRNA processing"/>
    <property type="evidence" value="ECO:0007669"/>
    <property type="project" value="TreeGrafter"/>
</dbReference>
<feature type="region of interest" description="Disordered" evidence="2">
    <location>
        <begin position="241"/>
        <end position="267"/>
    </location>
</feature>
<evidence type="ECO:0000313" key="6">
    <source>
        <dbReference type="Proteomes" id="UP000293360"/>
    </source>
</evidence>
<dbReference type="Pfam" id="PF12923">
    <property type="entry name" value="RRP7"/>
    <property type="match status" value="1"/>
</dbReference>
<feature type="compositionally biased region" description="Basic and acidic residues" evidence="2">
    <location>
        <begin position="246"/>
        <end position="267"/>
    </location>
</feature>
<evidence type="ECO:0000256" key="1">
    <source>
        <dbReference type="ARBA" id="ARBA00006110"/>
    </source>
</evidence>
<evidence type="ECO:0000259" key="3">
    <source>
        <dbReference type="Pfam" id="PF12923"/>
    </source>
</evidence>
<dbReference type="PANTHER" id="PTHR13191">
    <property type="entry name" value="RIBOSOMAL RNA PROCESSING PROTEIN 7-RELATED"/>
    <property type="match status" value="1"/>
</dbReference>
<dbReference type="InterPro" id="IPR040446">
    <property type="entry name" value="RRP7"/>
</dbReference>
<name>A0A4V1X9Y5_9PEZI</name>
<dbReference type="GO" id="GO:0034456">
    <property type="term" value="C:UTP-C complex"/>
    <property type="evidence" value="ECO:0007669"/>
    <property type="project" value="TreeGrafter"/>
</dbReference>
<dbReference type="Pfam" id="PF17799">
    <property type="entry name" value="RRM_Rrp7"/>
    <property type="match status" value="1"/>
</dbReference>
<evidence type="ECO:0000256" key="2">
    <source>
        <dbReference type="SAM" id="MobiDB-lite"/>
    </source>
</evidence>
<evidence type="ECO:0008006" key="7">
    <source>
        <dbReference type="Google" id="ProtNLM"/>
    </source>
</evidence>
<sequence length="313" mass="35483">MTDDSTISAEFSVLPITIPPLPSYPVQATHYIYLRRNAPKIATANDTRSLFLANVPSDSTEAHFRALFTSLVGAGRFESITFEQDKNTAISSPEPAQAARLAALHKKRKREDEETQSAKDEAAARLPDTWARRLHRSGSTAVALLADEKSVDSVLKAVRKLKKSKKYPVWGEGVKDKAPPLGSQWLRAHNKLSYPGNDVVQAAVDAYFTVFNRREEEAVQLAKRLRNEPDEDGFVTVTRGGRAAPARRDEAEEAKKKMLEKQQKKKDDMQNFYRFQLRERRKAEQADLLKRFAEDKKKVQAMKEKRGKFRPET</sequence>
<feature type="domain" description="Ribosomal RNA-processing protein 7 C-terminal" evidence="3">
    <location>
        <begin position="192"/>
        <end position="312"/>
    </location>
</feature>
<evidence type="ECO:0000259" key="4">
    <source>
        <dbReference type="Pfam" id="PF17799"/>
    </source>
</evidence>